<proteinExistence type="predicted"/>
<dbReference type="EMBL" id="AXCM01008622">
    <property type="status" value="NOT_ANNOTATED_CDS"/>
    <property type="molecule type" value="Genomic_DNA"/>
</dbReference>
<feature type="region of interest" description="Disordered" evidence="1">
    <location>
        <begin position="257"/>
        <end position="370"/>
    </location>
</feature>
<sequence length="370" mass="41172">MHRCMLHAGVGPDIAPPAQSNPLKQYEDTLEAQIPRLSVAVPEDEGPQRRKAAFQNRINPIKAGTCSMERRPPRAGSLSASIPRQSSSEGPQLIPPSPRNPRINRTLVAELRRYVVYHQILLIHLPNVRVLIGEDAQQKPTFAMLCRMRHHHKVTGRQRKERGDLSQIRQWGKIQRHLLAYVLRCDTLHPGRYLVDGESNLLILIVPATVALILLCHGHNHVRFGGMARRDPDTELRICGGCLNELPARHCRTASAARQGARVCSPGSSAQSSGPMCASQMTTKRVRNSFTDIQNSQSLDERDDSSSRSRSFSAFHSQLRSDHAPHQTPPHSPPIQGLRSRIRLVSPPDDPLPDPTQRAMNVGGDNLQAR</sequence>
<evidence type="ECO:0000313" key="2">
    <source>
        <dbReference type="EnsemblMetazoa" id="ACUA005143-PA"/>
    </source>
</evidence>
<feature type="region of interest" description="Disordered" evidence="1">
    <location>
        <begin position="1"/>
        <end position="21"/>
    </location>
</feature>
<organism evidence="2 3">
    <name type="scientific">Anopheles culicifacies</name>
    <dbReference type="NCBI Taxonomy" id="139723"/>
    <lineage>
        <taxon>Eukaryota</taxon>
        <taxon>Metazoa</taxon>
        <taxon>Ecdysozoa</taxon>
        <taxon>Arthropoda</taxon>
        <taxon>Hexapoda</taxon>
        <taxon>Insecta</taxon>
        <taxon>Pterygota</taxon>
        <taxon>Neoptera</taxon>
        <taxon>Endopterygota</taxon>
        <taxon>Diptera</taxon>
        <taxon>Nematocera</taxon>
        <taxon>Culicoidea</taxon>
        <taxon>Culicidae</taxon>
        <taxon>Anophelinae</taxon>
        <taxon>Anopheles</taxon>
        <taxon>culicifacies species complex</taxon>
    </lineage>
</organism>
<dbReference type="EnsemblMetazoa" id="ACUA005143-RA">
    <property type="protein sequence ID" value="ACUA005143-PA"/>
    <property type="gene ID" value="ACUA005143"/>
</dbReference>
<reference evidence="3" key="1">
    <citation type="submission" date="2013-09" db="EMBL/GenBank/DDBJ databases">
        <title>The Genome Sequence of Anopheles culicifacies species A.</title>
        <authorList>
            <consortium name="The Broad Institute Genomics Platform"/>
            <person name="Neafsey D.E."/>
            <person name="Besansky N."/>
            <person name="Howell P."/>
            <person name="Walton C."/>
            <person name="Young S.K."/>
            <person name="Zeng Q."/>
            <person name="Gargeya S."/>
            <person name="Fitzgerald M."/>
            <person name="Haas B."/>
            <person name="Abouelleil A."/>
            <person name="Allen A.W."/>
            <person name="Alvarado L."/>
            <person name="Arachchi H.M."/>
            <person name="Berlin A.M."/>
            <person name="Chapman S.B."/>
            <person name="Gainer-Dewar J."/>
            <person name="Goldberg J."/>
            <person name="Griggs A."/>
            <person name="Gujja S."/>
            <person name="Hansen M."/>
            <person name="Howarth C."/>
            <person name="Imamovic A."/>
            <person name="Ireland A."/>
            <person name="Larimer J."/>
            <person name="McCowan C."/>
            <person name="Murphy C."/>
            <person name="Pearson M."/>
            <person name="Poon T.W."/>
            <person name="Priest M."/>
            <person name="Roberts A."/>
            <person name="Saif S."/>
            <person name="Shea T."/>
            <person name="Sisk P."/>
            <person name="Sykes S."/>
            <person name="Wortman J."/>
            <person name="Nusbaum C."/>
            <person name="Birren B."/>
        </authorList>
    </citation>
    <scope>NUCLEOTIDE SEQUENCE [LARGE SCALE GENOMIC DNA]</scope>
    <source>
        <strain evidence="3">A-37</strain>
    </source>
</reference>
<feature type="region of interest" description="Disordered" evidence="1">
    <location>
        <begin position="61"/>
        <end position="101"/>
    </location>
</feature>
<dbReference type="AlphaFoldDB" id="A0A182LYN8"/>
<feature type="compositionally biased region" description="Polar residues" evidence="1">
    <location>
        <begin position="266"/>
        <end position="295"/>
    </location>
</feature>
<feature type="compositionally biased region" description="Polar residues" evidence="1">
    <location>
        <begin position="78"/>
        <end position="90"/>
    </location>
</feature>
<dbReference type="Proteomes" id="UP000075883">
    <property type="component" value="Unassembled WGS sequence"/>
</dbReference>
<keyword evidence="3" id="KW-1185">Reference proteome</keyword>
<dbReference type="VEuPathDB" id="VectorBase:ACUA005143"/>
<accession>A0A182LYN8</accession>
<name>A0A182LYN8_9DIPT</name>
<evidence type="ECO:0000313" key="3">
    <source>
        <dbReference type="Proteomes" id="UP000075883"/>
    </source>
</evidence>
<evidence type="ECO:0000256" key="1">
    <source>
        <dbReference type="SAM" id="MobiDB-lite"/>
    </source>
</evidence>
<reference evidence="2" key="2">
    <citation type="submission" date="2020-05" db="UniProtKB">
        <authorList>
            <consortium name="EnsemblMetazoa"/>
        </authorList>
    </citation>
    <scope>IDENTIFICATION</scope>
    <source>
        <strain evidence="2">A-37</strain>
    </source>
</reference>
<protein>
    <submittedName>
        <fullName evidence="2">Uncharacterized protein</fullName>
    </submittedName>
</protein>